<feature type="domain" description="Transglutaminase-like" evidence="11">
    <location>
        <begin position="203"/>
        <end position="258"/>
    </location>
</feature>
<dbReference type="Pfam" id="PF01841">
    <property type="entry name" value="Transglut_core"/>
    <property type="match status" value="1"/>
</dbReference>
<keyword evidence="9" id="KW-0862">Zinc</keyword>
<comment type="similarity">
    <text evidence="4">Belongs to the transglutaminase-like superfamily. PNGase family.</text>
</comment>
<proteinExistence type="inferred from homology"/>
<dbReference type="GO" id="GO:0005737">
    <property type="term" value="C:cytoplasm"/>
    <property type="evidence" value="ECO:0007669"/>
    <property type="project" value="UniProtKB-SubCell"/>
</dbReference>
<dbReference type="Gene3D" id="2.20.25.10">
    <property type="match status" value="1"/>
</dbReference>
<dbReference type="InterPro" id="IPR029071">
    <property type="entry name" value="Ubiquitin-like_domsf"/>
</dbReference>
<evidence type="ECO:0000256" key="10">
    <source>
        <dbReference type="ARBA" id="ARBA00032901"/>
    </source>
</evidence>
<protein>
    <recommendedName>
        <fullName evidence="6">Peptide-N(4)-(N-acetyl-beta-glucosaminyl)asparagine amidase</fullName>
        <ecNumber evidence="5">3.5.1.52</ecNumber>
    </recommendedName>
    <alternativeName>
        <fullName evidence="10">Peptide:N-glycanase</fullName>
    </alternativeName>
</protein>
<comment type="subcellular location">
    <subcellularLocation>
        <location evidence="3">Cytoplasm</location>
    </subcellularLocation>
</comment>
<evidence type="ECO:0000313" key="12">
    <source>
        <dbReference type="EMBL" id="KAK4596356.1"/>
    </source>
</evidence>
<evidence type="ECO:0000313" key="13">
    <source>
        <dbReference type="Proteomes" id="UP001324115"/>
    </source>
</evidence>
<dbReference type="SUPFAM" id="SSF49785">
    <property type="entry name" value="Galactose-binding domain-like"/>
    <property type="match status" value="1"/>
</dbReference>
<evidence type="ECO:0000256" key="4">
    <source>
        <dbReference type="ARBA" id="ARBA00009390"/>
    </source>
</evidence>
<evidence type="ECO:0000256" key="2">
    <source>
        <dbReference type="ARBA" id="ARBA00001947"/>
    </source>
</evidence>
<dbReference type="PANTHER" id="PTHR48440:SF1">
    <property type="entry name" value="PAW DOMAIN-CONTAINING PROTEIN"/>
    <property type="match status" value="1"/>
</dbReference>
<dbReference type="Gene3D" id="3.10.20.90">
    <property type="entry name" value="Phosphatidylinositol 3-kinase Catalytic Subunit, Chain A, domain 1"/>
    <property type="match status" value="1"/>
</dbReference>
<dbReference type="InterPro" id="IPR002931">
    <property type="entry name" value="Transglutaminase-like"/>
</dbReference>
<dbReference type="SUPFAM" id="SSF54236">
    <property type="entry name" value="Ubiquitin-like"/>
    <property type="match status" value="1"/>
</dbReference>
<dbReference type="GO" id="GO:0000224">
    <property type="term" value="F:peptide-N4-(N-acetyl-beta-glucosaminyl)asparagine amidase activity"/>
    <property type="evidence" value="ECO:0007669"/>
    <property type="project" value="UniProtKB-EC"/>
</dbReference>
<sequence length="676" mass="77246">MVARKFQVRHNDADFVVDYDTDDGFETLKFQLFSLTSVVPDDQKIIALDENRVLSDDSDLISVSERLRLVSVNDEVNEQIRPYIDKVRMYEDPVYQQAAQKTAPVDELEEKALVALAKEGNFEPSKVEQDHAFLLQLLFWFKKSFRWVNVPPCDVCGSETIPRGKGSPNDSESQYGASRVELYWCKICLKSTRFPRYNDPLKLLETRSGRCGEWANCFTFYCRAFGYESRLILDLDDHVWTECFSQLLGRWMHLDPCEGVYDKPLLYEKGWKKNLNYAIAISKDGVCDVTKRYTRKWHEVLPRRNITEPALSALLATMTQECRRGISSQVLSELDKRDQMEREALERDLHSTDDASISLPGRQSGDKEWRKSRLELGSDSLSSSSCPVRKCVDEHVTRIYNAFCPVLSQFVKEENPKIKAIKALEFLQKILMDLKNTPFKLRKASIDSASNTIQAIVHQLLPSFAELLNALSLKSKAEPDGKVDICLAGDPVKTSLGLPVVLDALDDMIQNLKKIDNFVEDSLSLPLLKLNRIHSGFVHASGEELPVGIATSAFDGTHNFKWEEPNGAKGCWIMYEVADDKMHELVAYELMSANDVPERDPRDWVVEGSNDGRSSWHLLDKQTSQMFEDRFQRRTFKITPVGLQFNVFRFRFLAVRDVKENSRLQLGSIDLYAKGS</sequence>
<reference evidence="12 13" key="1">
    <citation type="journal article" date="2023" name="G3 (Bethesda)">
        <title>A haplotype-resolved chromosome-scale genome for Quercus rubra L. provides insights into the genetics of adaptive traits for red oak species.</title>
        <authorList>
            <person name="Kapoor B."/>
            <person name="Jenkins J."/>
            <person name="Schmutz J."/>
            <person name="Zhebentyayeva T."/>
            <person name="Kuelheim C."/>
            <person name="Coggeshall M."/>
            <person name="Heim C."/>
            <person name="Lasky J.R."/>
            <person name="Leites L."/>
            <person name="Islam-Faridi N."/>
            <person name="Romero-Severson J."/>
            <person name="DeLeo V.L."/>
            <person name="Lucas S.M."/>
            <person name="Lazic D."/>
            <person name="Gailing O."/>
            <person name="Carlson J."/>
            <person name="Staton M."/>
        </authorList>
    </citation>
    <scope>NUCLEOTIDE SEQUENCE [LARGE SCALE GENOMIC DNA]</scope>
    <source>
        <strain evidence="12">Pseudo-F2</strain>
    </source>
</reference>
<dbReference type="InterPro" id="IPR008979">
    <property type="entry name" value="Galactose-bd-like_sf"/>
</dbReference>
<name>A0AAN7FS82_QUERU</name>
<comment type="catalytic activity">
    <reaction evidence="1">
        <text>Hydrolysis of an N(4)-(acetyl-beta-D-glucosaminyl)asparagine residue in which the glucosamine residue may be further glycosylated, to yield a (substituted) N-acetyl-beta-D-glucosaminylamine and a peptide containing an aspartate residue.</text>
        <dbReference type="EC" id="3.5.1.52"/>
    </reaction>
</comment>
<dbReference type="EC" id="3.5.1.52" evidence="5"/>
<evidence type="ECO:0000256" key="7">
    <source>
        <dbReference type="ARBA" id="ARBA00022490"/>
    </source>
</evidence>
<keyword evidence="8" id="KW-0479">Metal-binding</keyword>
<evidence type="ECO:0000256" key="8">
    <source>
        <dbReference type="ARBA" id="ARBA00022723"/>
    </source>
</evidence>
<evidence type="ECO:0000256" key="1">
    <source>
        <dbReference type="ARBA" id="ARBA00001650"/>
    </source>
</evidence>
<dbReference type="EMBL" id="JAXUIC010000003">
    <property type="protein sequence ID" value="KAK4596356.1"/>
    <property type="molecule type" value="Genomic_DNA"/>
</dbReference>
<evidence type="ECO:0000256" key="9">
    <source>
        <dbReference type="ARBA" id="ARBA00022833"/>
    </source>
</evidence>
<dbReference type="InterPro" id="IPR038765">
    <property type="entry name" value="Papain-like_cys_pep_sf"/>
</dbReference>
<accession>A0AAN7FS82</accession>
<dbReference type="GO" id="GO:0046872">
    <property type="term" value="F:metal ion binding"/>
    <property type="evidence" value="ECO:0007669"/>
    <property type="project" value="UniProtKB-KW"/>
</dbReference>
<organism evidence="12 13">
    <name type="scientific">Quercus rubra</name>
    <name type="common">Northern red oak</name>
    <name type="synonym">Quercus borealis</name>
    <dbReference type="NCBI Taxonomy" id="3512"/>
    <lineage>
        <taxon>Eukaryota</taxon>
        <taxon>Viridiplantae</taxon>
        <taxon>Streptophyta</taxon>
        <taxon>Embryophyta</taxon>
        <taxon>Tracheophyta</taxon>
        <taxon>Spermatophyta</taxon>
        <taxon>Magnoliopsida</taxon>
        <taxon>eudicotyledons</taxon>
        <taxon>Gunneridae</taxon>
        <taxon>Pentapetalae</taxon>
        <taxon>rosids</taxon>
        <taxon>fabids</taxon>
        <taxon>Fagales</taxon>
        <taxon>Fagaceae</taxon>
        <taxon>Quercus</taxon>
    </lineage>
</organism>
<gene>
    <name evidence="12" type="ORF">RGQ29_014405</name>
</gene>
<evidence type="ECO:0000259" key="11">
    <source>
        <dbReference type="SMART" id="SM00460"/>
    </source>
</evidence>
<dbReference type="FunFam" id="2.20.25.10:FF:000011">
    <property type="entry name" value="peptide-N(4)-(N-acetyl-beta- glucosaminyl)asparagine amidase"/>
    <property type="match status" value="1"/>
</dbReference>
<dbReference type="AlphaFoldDB" id="A0AAN7FS82"/>
<evidence type="ECO:0000256" key="3">
    <source>
        <dbReference type="ARBA" id="ARBA00004496"/>
    </source>
</evidence>
<evidence type="ECO:0000256" key="5">
    <source>
        <dbReference type="ARBA" id="ARBA00012158"/>
    </source>
</evidence>
<dbReference type="SMART" id="SM00460">
    <property type="entry name" value="TGc"/>
    <property type="match status" value="1"/>
</dbReference>
<keyword evidence="13" id="KW-1185">Reference proteome</keyword>
<evidence type="ECO:0000256" key="6">
    <source>
        <dbReference type="ARBA" id="ARBA00018546"/>
    </source>
</evidence>
<dbReference type="PANTHER" id="PTHR48440">
    <property type="match status" value="1"/>
</dbReference>
<dbReference type="FunFam" id="2.60.120.260:FF:000110">
    <property type="entry name" value="Peptide-N(4)-(N-acetyl-beta-glucosaminyl)asparagine amidase"/>
    <property type="match status" value="1"/>
</dbReference>
<keyword evidence="7" id="KW-0963">Cytoplasm</keyword>
<dbReference type="Gene3D" id="3.10.620.30">
    <property type="match status" value="1"/>
</dbReference>
<dbReference type="Gene3D" id="2.60.120.260">
    <property type="entry name" value="Galactose-binding domain-like"/>
    <property type="match status" value="1"/>
</dbReference>
<dbReference type="Proteomes" id="UP001324115">
    <property type="component" value="Unassembled WGS sequence"/>
</dbReference>
<dbReference type="SUPFAM" id="SSF54001">
    <property type="entry name" value="Cysteine proteinases"/>
    <property type="match status" value="1"/>
</dbReference>
<comment type="caution">
    <text evidence="12">The sequence shown here is derived from an EMBL/GenBank/DDBJ whole genome shotgun (WGS) entry which is preliminary data.</text>
</comment>
<comment type="cofactor">
    <cofactor evidence="2">
        <name>Zn(2+)</name>
        <dbReference type="ChEBI" id="CHEBI:29105"/>
    </cofactor>
</comment>